<evidence type="ECO:0000256" key="6">
    <source>
        <dbReference type="SAM" id="Phobius"/>
    </source>
</evidence>
<sequence length="229" mass="25771">MKPFSGGLSRYCSVLLFPLAMLIYDYSAYLITALIQPGIIRIFRELQVDITQVPASISLYLAGGLAFQWFQRPLSDRIGRRHVLLTGVMIFALTWLSMMFVTSIEQYFTARFIQVTSICFISTVGYVSIQEAFDEKDSIRIMAALTSIILLVSVIGPLAGAGLMPFMHWKLLFVIIGVMSLMSWALLMFKMPETVKCQGRSFHPGDVLSDFIRAFRHPVVLTGESPRII</sequence>
<dbReference type="InterPro" id="IPR011701">
    <property type="entry name" value="MFS"/>
</dbReference>
<dbReference type="PROSITE" id="PS50850">
    <property type="entry name" value="MFS"/>
    <property type="match status" value="1"/>
</dbReference>
<proteinExistence type="predicted"/>
<evidence type="ECO:0000259" key="7">
    <source>
        <dbReference type="PROSITE" id="PS50850"/>
    </source>
</evidence>
<dbReference type="Pfam" id="PF07690">
    <property type="entry name" value="MFS_1"/>
    <property type="match status" value="1"/>
</dbReference>
<gene>
    <name evidence="8" type="primary">mdtM_4</name>
    <name evidence="8" type="ORF">CALFYP1_01471</name>
</gene>
<dbReference type="PANTHER" id="PTHR23502">
    <property type="entry name" value="MAJOR FACILITATOR SUPERFAMILY"/>
    <property type="match status" value="1"/>
</dbReference>
<feature type="transmembrane region" description="Helical" evidence="6">
    <location>
        <begin position="169"/>
        <end position="189"/>
    </location>
</feature>
<dbReference type="PANTHER" id="PTHR23502:SF10">
    <property type="entry name" value="MULTIDRUG RESISTANCE PROTEIN MDTM"/>
    <property type="match status" value="1"/>
</dbReference>
<comment type="subcellular location">
    <subcellularLocation>
        <location evidence="1">Membrane</location>
        <topology evidence="1">Multi-pass membrane protein</topology>
    </subcellularLocation>
</comment>
<name>A0A6N2XL04_CITAM</name>
<protein>
    <submittedName>
        <fullName evidence="8">Multidrug resistance protein MdtM</fullName>
    </submittedName>
</protein>
<dbReference type="EMBL" id="CACRTI010000020">
    <property type="protein sequence ID" value="VYT54703.1"/>
    <property type="molecule type" value="Genomic_DNA"/>
</dbReference>
<feature type="transmembrane region" description="Helical" evidence="6">
    <location>
        <begin position="108"/>
        <end position="129"/>
    </location>
</feature>
<dbReference type="InterPro" id="IPR036259">
    <property type="entry name" value="MFS_trans_sf"/>
</dbReference>
<evidence type="ECO:0000256" key="5">
    <source>
        <dbReference type="ARBA" id="ARBA00023136"/>
    </source>
</evidence>
<feature type="transmembrane region" description="Helical" evidence="6">
    <location>
        <begin position="51"/>
        <end position="70"/>
    </location>
</feature>
<dbReference type="Gene3D" id="1.20.1720.10">
    <property type="entry name" value="Multidrug resistance protein D"/>
    <property type="match status" value="1"/>
</dbReference>
<dbReference type="InterPro" id="IPR020846">
    <property type="entry name" value="MFS_dom"/>
</dbReference>
<feature type="transmembrane region" description="Helical" evidence="6">
    <location>
        <begin position="141"/>
        <end position="163"/>
    </location>
</feature>
<feature type="transmembrane region" description="Helical" evidence="6">
    <location>
        <begin position="12"/>
        <end position="31"/>
    </location>
</feature>
<evidence type="ECO:0000256" key="1">
    <source>
        <dbReference type="ARBA" id="ARBA00004141"/>
    </source>
</evidence>
<evidence type="ECO:0000256" key="4">
    <source>
        <dbReference type="ARBA" id="ARBA00022989"/>
    </source>
</evidence>
<organism evidence="8">
    <name type="scientific">Citrobacter amalonaticus</name>
    <dbReference type="NCBI Taxonomy" id="35703"/>
    <lineage>
        <taxon>Bacteria</taxon>
        <taxon>Pseudomonadati</taxon>
        <taxon>Pseudomonadota</taxon>
        <taxon>Gammaproteobacteria</taxon>
        <taxon>Enterobacterales</taxon>
        <taxon>Enterobacteriaceae</taxon>
        <taxon>Citrobacter</taxon>
    </lineage>
</organism>
<reference evidence="8" key="1">
    <citation type="submission" date="2019-11" db="EMBL/GenBank/DDBJ databases">
        <authorList>
            <person name="Feng L."/>
        </authorList>
    </citation>
    <scope>NUCLEOTIDE SEQUENCE</scope>
    <source>
        <strain evidence="8">CAmalonaticusLFYP1</strain>
    </source>
</reference>
<accession>A0A6N2XL04</accession>
<keyword evidence="2" id="KW-1003">Cell membrane</keyword>
<keyword evidence="4 6" id="KW-1133">Transmembrane helix</keyword>
<dbReference type="GO" id="GO:0005886">
    <property type="term" value="C:plasma membrane"/>
    <property type="evidence" value="ECO:0007669"/>
    <property type="project" value="TreeGrafter"/>
</dbReference>
<dbReference type="GO" id="GO:1990961">
    <property type="term" value="P:xenobiotic detoxification by transmembrane export across the plasma membrane"/>
    <property type="evidence" value="ECO:0007669"/>
    <property type="project" value="TreeGrafter"/>
</dbReference>
<dbReference type="AlphaFoldDB" id="A0A6N2XL04"/>
<feature type="transmembrane region" description="Helical" evidence="6">
    <location>
        <begin position="82"/>
        <end position="102"/>
    </location>
</feature>
<feature type="domain" description="Major facilitator superfamily (MFS) profile" evidence="7">
    <location>
        <begin position="13"/>
        <end position="229"/>
    </location>
</feature>
<evidence type="ECO:0000256" key="2">
    <source>
        <dbReference type="ARBA" id="ARBA00022475"/>
    </source>
</evidence>
<evidence type="ECO:0000313" key="8">
    <source>
        <dbReference type="EMBL" id="VYT54703.1"/>
    </source>
</evidence>
<dbReference type="SUPFAM" id="SSF103473">
    <property type="entry name" value="MFS general substrate transporter"/>
    <property type="match status" value="1"/>
</dbReference>
<evidence type="ECO:0000256" key="3">
    <source>
        <dbReference type="ARBA" id="ARBA00022692"/>
    </source>
</evidence>
<dbReference type="GO" id="GO:0015385">
    <property type="term" value="F:sodium:proton antiporter activity"/>
    <property type="evidence" value="ECO:0007669"/>
    <property type="project" value="TreeGrafter"/>
</dbReference>
<keyword evidence="5 6" id="KW-0472">Membrane</keyword>
<keyword evidence="3 6" id="KW-0812">Transmembrane</keyword>